<dbReference type="EMBL" id="CP001398">
    <property type="protein sequence ID" value="ACS34099.1"/>
    <property type="molecule type" value="Genomic_DNA"/>
</dbReference>
<gene>
    <name evidence="9 13" type="primary">aroB</name>
    <name evidence="13" type="ordered locus">TGAM_1597</name>
</gene>
<dbReference type="EC" id="4.2.3.4" evidence="9 10"/>
<comment type="cofactor">
    <cofactor evidence="2">
        <name>Zn(2+)</name>
        <dbReference type="ChEBI" id="CHEBI:29105"/>
    </cofactor>
</comment>
<evidence type="ECO:0000313" key="13">
    <source>
        <dbReference type="EMBL" id="ACS34099.1"/>
    </source>
</evidence>
<comment type="pathway">
    <text evidence="9">Metabolic intermediate biosynthesis; chorismate biosynthesis; chorismate from D-erythrose 4-phosphate and phosphoenolpyruvate: step 2/7.</text>
</comment>
<keyword evidence="6 9" id="KW-0520">NAD</keyword>
<feature type="binding site" evidence="9">
    <location>
        <position position="234"/>
    </location>
    <ligand>
        <name>Zn(2+)</name>
        <dbReference type="ChEBI" id="CHEBI:29105"/>
    </ligand>
</feature>
<organism evidence="13 14">
    <name type="scientific">Thermococcus gammatolerans (strain DSM 15229 / JCM 11827 / EJ3)</name>
    <dbReference type="NCBI Taxonomy" id="593117"/>
    <lineage>
        <taxon>Archaea</taxon>
        <taxon>Methanobacteriati</taxon>
        <taxon>Methanobacteriota</taxon>
        <taxon>Thermococci</taxon>
        <taxon>Thermococcales</taxon>
        <taxon>Thermococcaceae</taxon>
        <taxon>Thermococcus</taxon>
    </lineage>
</organism>
<dbReference type="Pfam" id="PF24621">
    <property type="entry name" value="DHQS_C"/>
    <property type="match status" value="1"/>
</dbReference>
<proteinExistence type="inferred from homology"/>
<feature type="binding site" evidence="9">
    <location>
        <begin position="107"/>
        <end position="108"/>
    </location>
    <ligand>
        <name>NAD(+)</name>
        <dbReference type="ChEBI" id="CHEBI:57540"/>
    </ligand>
</feature>
<evidence type="ECO:0000259" key="11">
    <source>
        <dbReference type="Pfam" id="PF01761"/>
    </source>
</evidence>
<evidence type="ECO:0000256" key="2">
    <source>
        <dbReference type="ARBA" id="ARBA00001947"/>
    </source>
</evidence>
<dbReference type="PANTHER" id="PTHR43622">
    <property type="entry name" value="3-DEHYDROQUINATE SYNTHASE"/>
    <property type="match status" value="1"/>
</dbReference>
<dbReference type="HOGENOM" id="CLU_001201_0_1_2"/>
<keyword evidence="9" id="KW-0057">Aromatic amino acid biosynthesis</keyword>
<dbReference type="GO" id="GO:0003856">
    <property type="term" value="F:3-dehydroquinate synthase activity"/>
    <property type="evidence" value="ECO:0007669"/>
    <property type="project" value="UniProtKB-UniRule"/>
</dbReference>
<keyword evidence="9" id="KW-0963">Cytoplasm</keyword>
<dbReference type="NCBIfam" id="TIGR01357">
    <property type="entry name" value="aroB"/>
    <property type="match status" value="1"/>
</dbReference>
<comment type="subcellular location">
    <subcellularLocation>
        <location evidence="9">Cytoplasm</location>
    </subcellularLocation>
</comment>
<dbReference type="FunFam" id="3.40.50.1970:FF:000007">
    <property type="entry name" value="Pentafunctional AROM polypeptide"/>
    <property type="match status" value="1"/>
</dbReference>
<evidence type="ECO:0000256" key="5">
    <source>
        <dbReference type="ARBA" id="ARBA00022833"/>
    </source>
</evidence>
<keyword evidence="7 9" id="KW-0456">Lyase</keyword>
<evidence type="ECO:0000256" key="3">
    <source>
        <dbReference type="ARBA" id="ARBA00022723"/>
    </source>
</evidence>
<feature type="binding site" evidence="9">
    <location>
        <position position="161"/>
    </location>
    <ligand>
        <name>Zn(2+)</name>
        <dbReference type="ChEBI" id="CHEBI:29105"/>
    </ligand>
</feature>
<reference evidence="13 14" key="1">
    <citation type="journal article" date="2007" name="Genome Biol.">
        <title>Genome analysis and genome-wide proteomics of Thermococcus gammatolerans, the most radioresistant organism known amongst the Archaea.</title>
        <authorList>
            <person name="Zivanovic Y."/>
            <person name="Armengaud J."/>
            <person name="Lagorce A."/>
            <person name="Leplat C."/>
            <person name="Guerin P."/>
            <person name="Dutertre M."/>
            <person name="Anthouard V."/>
            <person name="Forterre P."/>
            <person name="Wincker P."/>
            <person name="Confalonieri F."/>
        </authorList>
    </citation>
    <scope>NUCLEOTIDE SEQUENCE [LARGE SCALE GENOMIC DNA]</scope>
    <source>
        <strain evidence="14">DSM 15229 / JCM 11827 / EJ3</strain>
    </source>
</reference>
<keyword evidence="8 9" id="KW-0170">Cobalt</keyword>
<keyword evidence="9" id="KW-0028">Amino-acid biosynthesis</keyword>
<comment type="catalytic activity">
    <reaction evidence="9">
        <text>7-phospho-2-dehydro-3-deoxy-D-arabino-heptonate = 3-dehydroquinate + phosphate</text>
        <dbReference type="Rhea" id="RHEA:21968"/>
        <dbReference type="ChEBI" id="CHEBI:32364"/>
        <dbReference type="ChEBI" id="CHEBI:43474"/>
        <dbReference type="ChEBI" id="CHEBI:58394"/>
        <dbReference type="EC" id="4.2.3.4"/>
    </reaction>
</comment>
<dbReference type="HAMAP" id="MF_00110">
    <property type="entry name" value="DHQ_synthase"/>
    <property type="match status" value="1"/>
</dbReference>
<feature type="binding site" evidence="9">
    <location>
        <position position="218"/>
    </location>
    <ligand>
        <name>Zn(2+)</name>
        <dbReference type="ChEBI" id="CHEBI:29105"/>
    </ligand>
</feature>
<feature type="binding site" evidence="9">
    <location>
        <begin position="146"/>
        <end position="149"/>
    </location>
    <ligand>
        <name>NAD(+)</name>
        <dbReference type="ChEBI" id="CHEBI:57540"/>
    </ligand>
</feature>
<dbReference type="GO" id="GO:0009073">
    <property type="term" value="P:aromatic amino acid family biosynthetic process"/>
    <property type="evidence" value="ECO:0007669"/>
    <property type="project" value="UniProtKB-KW"/>
</dbReference>
<feature type="binding site" evidence="9">
    <location>
        <position position="120"/>
    </location>
    <ligand>
        <name>NAD(+)</name>
        <dbReference type="ChEBI" id="CHEBI:57540"/>
    </ligand>
</feature>
<comment type="similarity">
    <text evidence="9">Belongs to the sugar phosphate cyclases superfamily. Dehydroquinate synthase family.</text>
</comment>
<dbReference type="STRING" id="593117.TGAM_1597"/>
<dbReference type="InterPro" id="IPR030960">
    <property type="entry name" value="DHQS/DOIS_N"/>
</dbReference>
<dbReference type="GO" id="GO:0009423">
    <property type="term" value="P:chorismate biosynthetic process"/>
    <property type="evidence" value="ECO:0007669"/>
    <property type="project" value="UniProtKB-UniRule"/>
</dbReference>
<dbReference type="eggNOG" id="arCOG00983">
    <property type="taxonomic scope" value="Archaea"/>
</dbReference>
<evidence type="ECO:0000256" key="6">
    <source>
        <dbReference type="ARBA" id="ARBA00023027"/>
    </source>
</evidence>
<dbReference type="Proteomes" id="UP000001488">
    <property type="component" value="Chromosome"/>
</dbReference>
<dbReference type="InterPro" id="IPR056179">
    <property type="entry name" value="DHQS_C"/>
</dbReference>
<feature type="domain" description="3-dehydroquinate synthase N-terminal" evidence="11">
    <location>
        <begin position="45"/>
        <end position="155"/>
    </location>
</feature>
<dbReference type="Gene3D" id="1.20.1090.10">
    <property type="entry name" value="Dehydroquinate synthase-like - alpha domain"/>
    <property type="match status" value="1"/>
</dbReference>
<dbReference type="GO" id="GO:0046872">
    <property type="term" value="F:metal ion binding"/>
    <property type="evidence" value="ECO:0007669"/>
    <property type="project" value="UniProtKB-KW"/>
</dbReference>
<comment type="cofactor">
    <cofactor evidence="9">
        <name>Co(2+)</name>
        <dbReference type="ChEBI" id="CHEBI:48828"/>
    </cofactor>
    <cofactor evidence="9">
        <name>Zn(2+)</name>
        <dbReference type="ChEBI" id="CHEBI:29105"/>
    </cofactor>
    <text evidence="9">Binds 1 divalent metal cation per subunit. Can use either Co(2+) or Zn(2+).</text>
</comment>
<dbReference type="InterPro" id="IPR050071">
    <property type="entry name" value="Dehydroquinate_synthase"/>
</dbReference>
<feature type="binding site" evidence="9">
    <location>
        <begin position="49"/>
        <end position="54"/>
    </location>
    <ligand>
        <name>NAD(+)</name>
        <dbReference type="ChEBI" id="CHEBI:57540"/>
    </ligand>
</feature>
<dbReference type="PaxDb" id="593117-TGAM_1597"/>
<dbReference type="GO" id="GO:0000166">
    <property type="term" value="F:nucleotide binding"/>
    <property type="evidence" value="ECO:0007669"/>
    <property type="project" value="UniProtKB-KW"/>
</dbReference>
<keyword evidence="14" id="KW-1185">Reference proteome</keyword>
<dbReference type="Gene3D" id="3.40.50.1970">
    <property type="match status" value="1"/>
</dbReference>
<comment type="cofactor">
    <cofactor evidence="1 9">
        <name>NAD(+)</name>
        <dbReference type="ChEBI" id="CHEBI:57540"/>
    </cofactor>
</comment>
<evidence type="ECO:0000256" key="7">
    <source>
        <dbReference type="ARBA" id="ARBA00023239"/>
    </source>
</evidence>
<sequence>MKFGTLSDLSNLISELSPYKTVVLANTTVEKLWLDRLDGFEAERIVIPDGEEHKNIETVKGIWAKLQELGFTRKSLLIGLGGGVITDIAGFVASTYMRGTMLGLVPTTLLAQVDAAIGGKTGINFNGKNMVGTFYLPDFVLIAHETLSTLPRVELLNGMAEVVKYGILDRKVYSLLKKLGSVEDLDRELVKACVEVKLRVVEEDLREGGKRRILNLGHTTAHAIEKLSNYTIKHGFAVAVGLMVAAKLGEILYNFDPGKVEELLRKFELPTGLPFEPEKILGEMRLDKKAWYGRLTFVVPIEVGEVTIEEVEEDVVRRALEAVG</sequence>
<dbReference type="InterPro" id="IPR016037">
    <property type="entry name" value="DHQ_synth_AroB"/>
</dbReference>
<dbReference type="SUPFAM" id="SSF56796">
    <property type="entry name" value="Dehydroquinate synthase-like"/>
    <property type="match status" value="1"/>
</dbReference>
<feature type="domain" description="3-dehydroquinate synthase C-terminal" evidence="12">
    <location>
        <begin position="158"/>
        <end position="290"/>
    </location>
</feature>
<dbReference type="UniPathway" id="UPA00053">
    <property type="reaction ID" value="UER00085"/>
</dbReference>
<evidence type="ECO:0000313" key="14">
    <source>
        <dbReference type="Proteomes" id="UP000001488"/>
    </source>
</evidence>
<keyword evidence="4 9" id="KW-0547">Nucleotide-binding</keyword>
<dbReference type="Pfam" id="PF01761">
    <property type="entry name" value="DHQ_synthase"/>
    <property type="match status" value="1"/>
</dbReference>
<dbReference type="GO" id="GO:0008652">
    <property type="term" value="P:amino acid biosynthetic process"/>
    <property type="evidence" value="ECO:0007669"/>
    <property type="project" value="UniProtKB-KW"/>
</dbReference>
<dbReference type="GO" id="GO:0005737">
    <property type="term" value="C:cytoplasm"/>
    <property type="evidence" value="ECO:0007669"/>
    <property type="project" value="UniProtKB-SubCell"/>
</dbReference>
<evidence type="ECO:0000256" key="10">
    <source>
        <dbReference type="NCBIfam" id="TIGR01357"/>
    </source>
</evidence>
<dbReference type="PIRSF" id="PIRSF001455">
    <property type="entry name" value="DHQ_synth"/>
    <property type="match status" value="1"/>
</dbReference>
<feature type="binding site" evidence="9">
    <location>
        <begin position="83"/>
        <end position="87"/>
    </location>
    <ligand>
        <name>NAD(+)</name>
        <dbReference type="ChEBI" id="CHEBI:57540"/>
    </ligand>
</feature>
<feature type="binding site" evidence="9">
    <location>
        <position position="128"/>
    </location>
    <ligand>
        <name>NAD(+)</name>
        <dbReference type="ChEBI" id="CHEBI:57540"/>
    </ligand>
</feature>
<dbReference type="AlphaFoldDB" id="C5A787"/>
<protein>
    <recommendedName>
        <fullName evidence="9 10">3-dehydroquinate synthase</fullName>
        <shortName evidence="9">DHQS</shortName>
        <ecNumber evidence="9 10">4.2.3.4</ecNumber>
    </recommendedName>
</protein>
<dbReference type="InterPro" id="IPR030963">
    <property type="entry name" value="DHQ_synth_fam"/>
</dbReference>
<dbReference type="PATRIC" id="fig|593117.10.peg.1601"/>
<accession>C5A787</accession>
<evidence type="ECO:0000256" key="1">
    <source>
        <dbReference type="ARBA" id="ARBA00001911"/>
    </source>
</evidence>
<comment type="function">
    <text evidence="9">Catalyzes the conversion of 3-deoxy-D-arabino-heptulosonate 7-phosphate (DAHP) to dehydroquinate (DHQ).</text>
</comment>
<evidence type="ECO:0000256" key="9">
    <source>
        <dbReference type="HAMAP-Rule" id="MF_00110"/>
    </source>
</evidence>
<dbReference type="PANTHER" id="PTHR43622:SF1">
    <property type="entry name" value="3-DEHYDROQUINATE SYNTHASE"/>
    <property type="match status" value="1"/>
</dbReference>
<name>C5A787_THEGJ</name>
<evidence type="ECO:0000256" key="4">
    <source>
        <dbReference type="ARBA" id="ARBA00022741"/>
    </source>
</evidence>
<dbReference type="CDD" id="cd08195">
    <property type="entry name" value="DHQS"/>
    <property type="match status" value="1"/>
</dbReference>
<keyword evidence="5 9" id="KW-0862">Zinc</keyword>
<dbReference type="KEGG" id="tga:TGAM_1597"/>
<evidence type="ECO:0000256" key="8">
    <source>
        <dbReference type="ARBA" id="ARBA00023285"/>
    </source>
</evidence>
<evidence type="ECO:0000259" key="12">
    <source>
        <dbReference type="Pfam" id="PF24621"/>
    </source>
</evidence>
<keyword evidence="3 9" id="KW-0479">Metal-binding</keyword>